<dbReference type="InterPro" id="IPR046373">
    <property type="entry name" value="Acyl-CoA_Oxase/DH_mid-dom_sf"/>
</dbReference>
<comment type="similarity">
    <text evidence="2 6">Belongs to the acyl-CoA dehydrogenase family.</text>
</comment>
<evidence type="ECO:0000256" key="3">
    <source>
        <dbReference type="ARBA" id="ARBA00022630"/>
    </source>
</evidence>
<dbReference type="InterPro" id="IPR037069">
    <property type="entry name" value="AcylCoA_DH/ox_N_sf"/>
</dbReference>
<dbReference type="PANTHER" id="PTHR43884:SF12">
    <property type="entry name" value="ISOVALERYL-COA DEHYDROGENASE, MITOCHONDRIAL-RELATED"/>
    <property type="match status" value="1"/>
</dbReference>
<dbReference type="InterPro" id="IPR009075">
    <property type="entry name" value="AcylCo_DH/oxidase_C"/>
</dbReference>
<sequence length="388" mass="42723">MHLLLSGELLEVKNLSRQIAEEKIKPVREEYDEQAKFPKEIMEYLAKSDLFRVFIPEEYDGMGLGITGMSIATEELSRVCAGIALGYAGTGLGTMPIILFGNEEQKKKYLPQIASGEKLAAFGLTEAEAGSDASNIKTVAKKDGDFYRITGTKQFITNGEVADIYVIIANVNPERGIRGLTAFIVEKGEKGFTFGKHENKMGIRASATVELVFDDCKVPKENILLSEGQGFKVAMKTLDYSRIGVGAQALGIAQGAYEESVNYASQRVQFGQKIITFQMIQNIIANMAIKIEAARSLTYISAKYVDGGGKDIARVGSMVKTFCSDVAMEVTTDAVQVFGGYGYIKEYPVEKMMRDAKITQIYEGTNQIQRLVIAQEIIKRGCEITDMY</sequence>
<evidence type="ECO:0000313" key="10">
    <source>
        <dbReference type="EMBL" id="KUK87843.1"/>
    </source>
</evidence>
<dbReference type="Proteomes" id="UP000053467">
    <property type="component" value="Unassembled WGS sequence"/>
</dbReference>
<dbReference type="AlphaFoldDB" id="A0A101I305"/>
<name>A0A101I305_UNCT6</name>
<dbReference type="PANTHER" id="PTHR43884">
    <property type="entry name" value="ACYL-COA DEHYDROGENASE"/>
    <property type="match status" value="1"/>
</dbReference>
<comment type="cofactor">
    <cofactor evidence="1 6">
        <name>FAD</name>
        <dbReference type="ChEBI" id="CHEBI:57692"/>
    </cofactor>
</comment>
<evidence type="ECO:0000256" key="4">
    <source>
        <dbReference type="ARBA" id="ARBA00022827"/>
    </source>
</evidence>
<dbReference type="GO" id="GO:0050660">
    <property type="term" value="F:flavin adenine dinucleotide binding"/>
    <property type="evidence" value="ECO:0007669"/>
    <property type="project" value="InterPro"/>
</dbReference>
<keyword evidence="4 6" id="KW-0274">FAD</keyword>
<dbReference type="Gene3D" id="2.40.110.10">
    <property type="entry name" value="Butyryl-CoA Dehydrogenase, subunit A, domain 2"/>
    <property type="match status" value="1"/>
</dbReference>
<dbReference type="PATRIC" id="fig|1635277.3.peg.370"/>
<gene>
    <name evidence="10" type="ORF">XE03_0362</name>
</gene>
<dbReference type="PROSITE" id="PS00073">
    <property type="entry name" value="ACYL_COA_DH_2"/>
    <property type="match status" value="1"/>
</dbReference>
<evidence type="ECO:0000313" key="11">
    <source>
        <dbReference type="Proteomes" id="UP000053467"/>
    </source>
</evidence>
<feature type="domain" description="Acyl-CoA oxidase/dehydrogenase middle" evidence="8">
    <location>
        <begin position="121"/>
        <end position="216"/>
    </location>
</feature>
<dbReference type="Pfam" id="PF00441">
    <property type="entry name" value="Acyl-CoA_dh_1"/>
    <property type="match status" value="1"/>
</dbReference>
<feature type="domain" description="Acyl-CoA dehydrogenase/oxidase C-terminal" evidence="7">
    <location>
        <begin position="228"/>
        <end position="377"/>
    </location>
</feature>
<dbReference type="PIRSF" id="PIRSF016578">
    <property type="entry name" value="HsaA"/>
    <property type="match status" value="1"/>
</dbReference>
<dbReference type="InterPro" id="IPR006089">
    <property type="entry name" value="Acyl-CoA_DH_CS"/>
</dbReference>
<dbReference type="Gene3D" id="1.20.140.10">
    <property type="entry name" value="Butyryl-CoA Dehydrogenase, subunit A, domain 3"/>
    <property type="match status" value="1"/>
</dbReference>
<dbReference type="FunFam" id="1.20.140.10:FF:000004">
    <property type="entry name" value="Acyl-CoA dehydrogenase FadE25"/>
    <property type="match status" value="1"/>
</dbReference>
<dbReference type="InterPro" id="IPR006091">
    <property type="entry name" value="Acyl-CoA_Oxase/DH_mid-dom"/>
</dbReference>
<proteinExistence type="inferred from homology"/>
<reference evidence="11" key="1">
    <citation type="journal article" date="2015" name="MBio">
        <title>Genome-Resolved Metagenomic Analysis Reveals Roles for Candidate Phyla and Other Microbial Community Members in Biogeochemical Transformations in Oil Reservoirs.</title>
        <authorList>
            <person name="Hu P."/>
            <person name="Tom L."/>
            <person name="Singh A."/>
            <person name="Thomas B.C."/>
            <person name="Baker B.J."/>
            <person name="Piceno Y.M."/>
            <person name="Andersen G.L."/>
            <person name="Banfield J.F."/>
        </authorList>
    </citation>
    <scope>NUCLEOTIDE SEQUENCE [LARGE SCALE GENOMIC DNA]</scope>
</reference>
<protein>
    <submittedName>
        <fullName evidence="10">Acyl-CoA dehydrogenase, short-chain specific</fullName>
    </submittedName>
</protein>
<dbReference type="Pfam" id="PF02771">
    <property type="entry name" value="Acyl-CoA_dh_N"/>
    <property type="match status" value="1"/>
</dbReference>
<organism evidence="10 11">
    <name type="scientific">candidate division TA06 bacterium 34_109</name>
    <dbReference type="NCBI Taxonomy" id="1635277"/>
    <lineage>
        <taxon>Bacteria</taxon>
        <taxon>Bacteria division TA06</taxon>
    </lineage>
</organism>
<dbReference type="GO" id="GO:0003995">
    <property type="term" value="F:acyl-CoA dehydrogenase activity"/>
    <property type="evidence" value="ECO:0007669"/>
    <property type="project" value="InterPro"/>
</dbReference>
<dbReference type="InterPro" id="IPR013786">
    <property type="entry name" value="AcylCoA_DH/ox_N"/>
</dbReference>
<evidence type="ECO:0000256" key="6">
    <source>
        <dbReference type="RuleBase" id="RU362125"/>
    </source>
</evidence>
<dbReference type="SUPFAM" id="SSF56645">
    <property type="entry name" value="Acyl-CoA dehydrogenase NM domain-like"/>
    <property type="match status" value="1"/>
</dbReference>
<dbReference type="Pfam" id="PF02770">
    <property type="entry name" value="Acyl-CoA_dh_M"/>
    <property type="match status" value="1"/>
</dbReference>
<evidence type="ECO:0000259" key="9">
    <source>
        <dbReference type="Pfam" id="PF02771"/>
    </source>
</evidence>
<dbReference type="Gene3D" id="1.10.540.10">
    <property type="entry name" value="Acyl-CoA dehydrogenase/oxidase, N-terminal domain"/>
    <property type="match status" value="1"/>
</dbReference>
<evidence type="ECO:0000256" key="5">
    <source>
        <dbReference type="ARBA" id="ARBA00023002"/>
    </source>
</evidence>
<dbReference type="SUPFAM" id="SSF47203">
    <property type="entry name" value="Acyl-CoA dehydrogenase C-terminal domain-like"/>
    <property type="match status" value="1"/>
</dbReference>
<keyword evidence="5 6" id="KW-0560">Oxidoreductase</keyword>
<accession>A0A101I305</accession>
<feature type="domain" description="Acyl-CoA dehydrogenase/oxidase N-terminal" evidence="9">
    <location>
        <begin position="10"/>
        <end position="117"/>
    </location>
</feature>
<dbReference type="InterPro" id="IPR009100">
    <property type="entry name" value="AcylCoA_DH/oxidase_NM_dom_sf"/>
</dbReference>
<evidence type="ECO:0000256" key="2">
    <source>
        <dbReference type="ARBA" id="ARBA00009347"/>
    </source>
</evidence>
<comment type="caution">
    <text evidence="10">The sequence shown here is derived from an EMBL/GenBank/DDBJ whole genome shotgun (WGS) entry which is preliminary data.</text>
</comment>
<evidence type="ECO:0000256" key="1">
    <source>
        <dbReference type="ARBA" id="ARBA00001974"/>
    </source>
</evidence>
<dbReference type="EMBL" id="LGGX01000002">
    <property type="protein sequence ID" value="KUK87843.1"/>
    <property type="molecule type" value="Genomic_DNA"/>
</dbReference>
<keyword evidence="3 6" id="KW-0285">Flavoprotein</keyword>
<dbReference type="FunFam" id="2.40.110.10:FF:000001">
    <property type="entry name" value="Acyl-CoA dehydrogenase, mitochondrial"/>
    <property type="match status" value="1"/>
</dbReference>
<dbReference type="InterPro" id="IPR036250">
    <property type="entry name" value="AcylCo_DH-like_C"/>
</dbReference>
<evidence type="ECO:0000259" key="8">
    <source>
        <dbReference type="Pfam" id="PF02770"/>
    </source>
</evidence>
<evidence type="ECO:0000259" key="7">
    <source>
        <dbReference type="Pfam" id="PF00441"/>
    </source>
</evidence>